<evidence type="ECO:0000313" key="1">
    <source>
        <dbReference type="EMBL" id="MFC3846936.1"/>
    </source>
</evidence>
<dbReference type="RefSeq" id="WP_104751920.1">
    <property type="nucleotide sequence ID" value="NZ_FZMF01000012.1"/>
</dbReference>
<evidence type="ECO:0000313" key="2">
    <source>
        <dbReference type="Proteomes" id="UP001595783"/>
    </source>
</evidence>
<dbReference type="Proteomes" id="UP001595783">
    <property type="component" value="Unassembled WGS sequence"/>
</dbReference>
<dbReference type="Gene3D" id="3.30.160.170">
    <property type="entry name" value="FlaG-like"/>
    <property type="match status" value="1"/>
</dbReference>
<accession>A0ABV7ZG08</accession>
<reference evidence="2" key="1">
    <citation type="journal article" date="2019" name="Int. J. Syst. Evol. Microbiol.">
        <title>The Global Catalogue of Microorganisms (GCM) 10K type strain sequencing project: providing services to taxonomists for standard genome sequencing and annotation.</title>
        <authorList>
            <consortium name="The Broad Institute Genomics Platform"/>
            <consortium name="The Broad Institute Genome Sequencing Center for Infectious Disease"/>
            <person name="Wu L."/>
            <person name="Ma J."/>
        </authorList>
    </citation>
    <scope>NUCLEOTIDE SEQUENCE [LARGE SCALE GENOMIC DNA]</scope>
    <source>
        <strain evidence="2">CCUG 53816</strain>
    </source>
</reference>
<keyword evidence="1" id="KW-0966">Cell projection</keyword>
<proteinExistence type="predicted"/>
<dbReference type="PANTHER" id="PTHR37166">
    <property type="entry name" value="PROTEIN FLAG"/>
    <property type="match status" value="1"/>
</dbReference>
<name>A0ABV7ZG08_9HELI</name>
<organism evidence="1 2">
    <name type="scientific">Helicobacter baculiformis</name>
    <dbReference type="NCBI Taxonomy" id="427351"/>
    <lineage>
        <taxon>Bacteria</taxon>
        <taxon>Pseudomonadati</taxon>
        <taxon>Campylobacterota</taxon>
        <taxon>Epsilonproteobacteria</taxon>
        <taxon>Campylobacterales</taxon>
        <taxon>Helicobacteraceae</taxon>
        <taxon>Helicobacter</taxon>
    </lineage>
</organism>
<dbReference type="InterPro" id="IPR005186">
    <property type="entry name" value="FlaG"/>
</dbReference>
<keyword evidence="2" id="KW-1185">Reference proteome</keyword>
<dbReference type="Pfam" id="PF03646">
    <property type="entry name" value="FlaG"/>
    <property type="match status" value="1"/>
</dbReference>
<dbReference type="SUPFAM" id="SSF160214">
    <property type="entry name" value="FlaG-like"/>
    <property type="match status" value="1"/>
</dbReference>
<gene>
    <name evidence="1" type="ORF">ACFOPX_00085</name>
</gene>
<protein>
    <submittedName>
        <fullName evidence="1">Flagellar protein FlaG</fullName>
    </submittedName>
</protein>
<comment type="caution">
    <text evidence="1">The sequence shown here is derived from an EMBL/GenBank/DDBJ whole genome shotgun (WGS) entry which is preliminary data.</text>
</comment>
<dbReference type="PANTHER" id="PTHR37166:SF1">
    <property type="entry name" value="PROTEIN FLAG"/>
    <property type="match status" value="1"/>
</dbReference>
<sequence>MSGDIASISEIKPHVLPNTIISKADLHVESSKHDFDKKPETDSIAQELKEQDLQKISKDLNEKMKRMHSDITFSYNEDIGGLVVTIKDDHGNRVIREIPPQEVIKLTKKMRDIVGILFDKKG</sequence>
<dbReference type="InterPro" id="IPR035924">
    <property type="entry name" value="FlaG-like_sf"/>
</dbReference>
<keyword evidence="1" id="KW-0282">Flagellum</keyword>
<dbReference type="EMBL" id="JBHRZO010000001">
    <property type="protein sequence ID" value="MFC3846936.1"/>
    <property type="molecule type" value="Genomic_DNA"/>
</dbReference>
<keyword evidence="1" id="KW-0969">Cilium</keyword>